<feature type="compositionally biased region" description="Low complexity" evidence="1">
    <location>
        <begin position="308"/>
        <end position="322"/>
    </location>
</feature>
<name>A0ABT8B3P4_9NEIS</name>
<dbReference type="GO" id="GO:0016829">
    <property type="term" value="F:lyase activity"/>
    <property type="evidence" value="ECO:0007669"/>
    <property type="project" value="UniProtKB-KW"/>
</dbReference>
<keyword evidence="4" id="KW-0456">Lyase</keyword>
<dbReference type="Pfam" id="PF00211">
    <property type="entry name" value="Guanylate_cyc"/>
    <property type="match status" value="1"/>
</dbReference>
<feature type="compositionally biased region" description="Low complexity" evidence="1">
    <location>
        <begin position="271"/>
        <end position="298"/>
    </location>
</feature>
<dbReference type="EC" id="4.6.1.-" evidence="4"/>
<evidence type="ECO:0000256" key="1">
    <source>
        <dbReference type="SAM" id="MobiDB-lite"/>
    </source>
</evidence>
<reference evidence="4" key="1">
    <citation type="journal article" date="2014" name="Int. J. Syst. Evol. Microbiol.">
        <title>Complete genome of a new Firmicutes species belonging to the dominant human colonic microbiota ('Ruminococcus bicirculans') reveals two chromosomes and a selective capacity to utilize plant glucans.</title>
        <authorList>
            <consortium name="NISC Comparative Sequencing Program"/>
            <person name="Wegmann U."/>
            <person name="Louis P."/>
            <person name="Goesmann A."/>
            <person name="Henrissat B."/>
            <person name="Duncan S.H."/>
            <person name="Flint H.J."/>
        </authorList>
    </citation>
    <scope>NUCLEOTIDE SEQUENCE</scope>
    <source>
        <strain evidence="4">CECT 7703</strain>
    </source>
</reference>
<evidence type="ECO:0000313" key="4">
    <source>
        <dbReference type="EMBL" id="MDN3576445.1"/>
    </source>
</evidence>
<dbReference type="RefSeq" id="WP_290331997.1">
    <property type="nucleotide sequence ID" value="NZ_JAUFPU010000004.1"/>
</dbReference>
<organism evidence="4 5">
    <name type="scientific">Chitinimonas viridis</name>
    <dbReference type="NCBI Taxonomy" id="664880"/>
    <lineage>
        <taxon>Bacteria</taxon>
        <taxon>Pseudomonadati</taxon>
        <taxon>Pseudomonadota</taxon>
        <taxon>Betaproteobacteria</taxon>
        <taxon>Neisseriales</taxon>
        <taxon>Chitinibacteraceae</taxon>
        <taxon>Chitinimonas</taxon>
    </lineage>
</organism>
<feature type="domain" description="Guanylate cyclase" evidence="3">
    <location>
        <begin position="75"/>
        <end position="151"/>
    </location>
</feature>
<keyword evidence="2" id="KW-0472">Membrane</keyword>
<gene>
    <name evidence="4" type="ORF">QWZ03_06670</name>
</gene>
<dbReference type="SUPFAM" id="SSF55073">
    <property type="entry name" value="Nucleotide cyclase"/>
    <property type="match status" value="1"/>
</dbReference>
<feature type="region of interest" description="Disordered" evidence="1">
    <location>
        <begin position="258"/>
        <end position="382"/>
    </location>
</feature>
<dbReference type="InterPro" id="IPR029787">
    <property type="entry name" value="Nucleotide_cyclase"/>
</dbReference>
<dbReference type="Proteomes" id="UP001180081">
    <property type="component" value="Unassembled WGS sequence"/>
</dbReference>
<reference evidence="4" key="2">
    <citation type="submission" date="2023-06" db="EMBL/GenBank/DDBJ databases">
        <authorList>
            <person name="Lucena T."/>
            <person name="Sun Q."/>
        </authorList>
    </citation>
    <scope>NUCLEOTIDE SEQUENCE</scope>
    <source>
        <strain evidence="4">CECT 7703</strain>
    </source>
</reference>
<evidence type="ECO:0000259" key="3">
    <source>
        <dbReference type="Pfam" id="PF00211"/>
    </source>
</evidence>
<feature type="transmembrane region" description="Helical" evidence="2">
    <location>
        <begin position="212"/>
        <end position="230"/>
    </location>
</feature>
<evidence type="ECO:0000256" key="2">
    <source>
        <dbReference type="SAM" id="Phobius"/>
    </source>
</evidence>
<protein>
    <submittedName>
        <fullName evidence="4">Adenylate/guanylate cyclase domain-containing protein</fullName>
        <ecNumber evidence="4">4.6.1.-</ecNumber>
    </submittedName>
</protein>
<dbReference type="Gene3D" id="3.30.70.1230">
    <property type="entry name" value="Nucleotide cyclase"/>
    <property type="match status" value="1"/>
</dbReference>
<comment type="caution">
    <text evidence="4">The sequence shown here is derived from an EMBL/GenBank/DDBJ whole genome shotgun (WGS) entry which is preliminary data.</text>
</comment>
<sequence>MSDRLNKTLICSVVFLDIVEYSRQPVSTQMRLKEAFNSLLSKALQDIAVSDRIIIDTGDGAAISFLGDPEDALFVAISLRDAVLHNNDPNFPRFAIRIGINLGPAKLVKDINGQLNLLGDGINASQRVMSFAEPGCILVSRSYYEVVSCLSDEYAQLFQYEGSRTDKHVREHEVYQVGFGELAKRAMRPGGIRRAKPGSPAHNKRMLNLRQGGIGALLVVVLIAGSWWFMQRQDAPPQLALPAAAPAVAQTEAAPVAAPAAADPAKREAIATKPAATSAPPATPAPASTPAATQTSTPTPAPAPALPPATAIAPPAEAGKATQKAQEKPTVKTTPAGKPAVSKPKRQAETDTPSQPAPRPREKAKPCPVAECTPDGRPKRDR</sequence>
<dbReference type="InterPro" id="IPR001054">
    <property type="entry name" value="A/G_cyclase"/>
</dbReference>
<keyword evidence="5" id="KW-1185">Reference proteome</keyword>
<accession>A0ABT8B3P4</accession>
<proteinExistence type="predicted"/>
<keyword evidence="2" id="KW-0812">Transmembrane</keyword>
<dbReference type="CDD" id="cd07302">
    <property type="entry name" value="CHD"/>
    <property type="match status" value="1"/>
</dbReference>
<keyword evidence="2" id="KW-1133">Transmembrane helix</keyword>
<evidence type="ECO:0000313" key="5">
    <source>
        <dbReference type="Proteomes" id="UP001180081"/>
    </source>
</evidence>
<dbReference type="EMBL" id="JAUFPU010000004">
    <property type="protein sequence ID" value="MDN3576445.1"/>
    <property type="molecule type" value="Genomic_DNA"/>
</dbReference>